<dbReference type="RefSeq" id="WP_089845775.1">
    <property type="nucleotide sequence ID" value="NZ_FNEJ01000006.1"/>
</dbReference>
<evidence type="ECO:0000313" key="5">
    <source>
        <dbReference type="EMBL" id="SDI52460.1"/>
    </source>
</evidence>
<dbReference type="AlphaFoldDB" id="A0A1G8LB51"/>
<accession>A0A1G8LB51</accession>
<keyword evidence="2" id="KW-0378">Hydrolase</keyword>
<keyword evidence="6" id="KW-1185">Reference proteome</keyword>
<dbReference type="InterPro" id="IPR033140">
    <property type="entry name" value="Lipase_GDXG_put_SER_AS"/>
</dbReference>
<comment type="similarity">
    <text evidence="1">Belongs to the 'GDXG' lipolytic enzyme family.</text>
</comment>
<proteinExistence type="inferred from homology"/>
<dbReference type="InterPro" id="IPR013094">
    <property type="entry name" value="AB_hydrolase_3"/>
</dbReference>
<dbReference type="Proteomes" id="UP000199093">
    <property type="component" value="Unassembled WGS sequence"/>
</dbReference>
<dbReference type="OrthoDB" id="9806180at2"/>
<dbReference type="InterPro" id="IPR002168">
    <property type="entry name" value="Lipase_GDXG_HIS_AS"/>
</dbReference>
<dbReference type="InterPro" id="IPR050300">
    <property type="entry name" value="GDXG_lipolytic_enzyme"/>
</dbReference>
<dbReference type="STRING" id="555512.SAMN04487993_100647"/>
<name>A0A1G8LB51_9RHOB</name>
<evidence type="ECO:0000256" key="3">
    <source>
        <dbReference type="PROSITE-ProRule" id="PRU10038"/>
    </source>
</evidence>
<dbReference type="Pfam" id="PF07859">
    <property type="entry name" value="Abhydrolase_3"/>
    <property type="match status" value="1"/>
</dbReference>
<gene>
    <name evidence="5" type="ORF">SAMN04487993_100647</name>
</gene>
<dbReference type="Gene3D" id="3.40.50.1820">
    <property type="entry name" value="alpha/beta hydrolase"/>
    <property type="match status" value="1"/>
</dbReference>
<feature type="active site" evidence="3">
    <location>
        <position position="144"/>
    </location>
</feature>
<dbReference type="InterPro" id="IPR029058">
    <property type="entry name" value="AB_hydrolase_fold"/>
</dbReference>
<dbReference type="PROSITE" id="PS01174">
    <property type="entry name" value="LIPASE_GDXG_SER"/>
    <property type="match status" value="1"/>
</dbReference>
<evidence type="ECO:0000256" key="2">
    <source>
        <dbReference type="ARBA" id="ARBA00022801"/>
    </source>
</evidence>
<evidence type="ECO:0000256" key="1">
    <source>
        <dbReference type="ARBA" id="ARBA00010515"/>
    </source>
</evidence>
<dbReference type="EMBL" id="FNEJ01000006">
    <property type="protein sequence ID" value="SDI52460.1"/>
    <property type="molecule type" value="Genomic_DNA"/>
</dbReference>
<dbReference type="GO" id="GO:0004806">
    <property type="term" value="F:triacylglycerol lipase activity"/>
    <property type="evidence" value="ECO:0007669"/>
    <property type="project" value="TreeGrafter"/>
</dbReference>
<dbReference type="SUPFAM" id="SSF53474">
    <property type="entry name" value="alpha/beta-Hydrolases"/>
    <property type="match status" value="1"/>
</dbReference>
<feature type="domain" description="Alpha/beta hydrolase fold-3" evidence="4">
    <location>
        <begin position="70"/>
        <end position="269"/>
    </location>
</feature>
<organism evidence="5 6">
    <name type="scientific">Salipiger marinus</name>
    <dbReference type="NCBI Taxonomy" id="555512"/>
    <lineage>
        <taxon>Bacteria</taxon>
        <taxon>Pseudomonadati</taxon>
        <taxon>Pseudomonadota</taxon>
        <taxon>Alphaproteobacteria</taxon>
        <taxon>Rhodobacterales</taxon>
        <taxon>Roseobacteraceae</taxon>
        <taxon>Salipiger</taxon>
    </lineage>
</organism>
<evidence type="ECO:0000313" key="6">
    <source>
        <dbReference type="Proteomes" id="UP000199093"/>
    </source>
</evidence>
<dbReference type="PANTHER" id="PTHR48081:SF30">
    <property type="entry name" value="ACETYL-HYDROLASE LIPR-RELATED"/>
    <property type="match status" value="1"/>
</dbReference>
<evidence type="ECO:0000259" key="4">
    <source>
        <dbReference type="Pfam" id="PF07859"/>
    </source>
</evidence>
<dbReference type="PROSITE" id="PS01173">
    <property type="entry name" value="LIPASE_GDXG_HIS"/>
    <property type="match status" value="1"/>
</dbReference>
<sequence length="299" mass="32423">MSRRLTALTLLLRCAVKRRLARVPGPEAAERDFARNARLFLRQPPHLRQVRGGGGLHWISAGPCVPGRALLYFHGGGYVAGSPDSHRGLIARLSRHAATEACAPDYPLAPHAPFPAGFEAALAAWAHLRRLGYRPRAIALAGDSAGGGLALALLAQLCAEGTPPACVVAFSPWTDLAMTGDSLRRNRRRDPFLPVERIGELVATVRGDADPRDPRLSPLYAEFPDPPPVMLCHGETEILADDASRMADRLRGFGGRVLQEVHPAAPHAWPVFDGWIPEARATLKRAGRFVQESFSDTSR</sequence>
<protein>
    <submittedName>
        <fullName evidence="5">Acetyl esterase/lipase</fullName>
    </submittedName>
</protein>
<dbReference type="PANTHER" id="PTHR48081">
    <property type="entry name" value="AB HYDROLASE SUPERFAMILY PROTEIN C4A8.06C"/>
    <property type="match status" value="1"/>
</dbReference>
<reference evidence="5 6" key="1">
    <citation type="submission" date="2016-10" db="EMBL/GenBank/DDBJ databases">
        <authorList>
            <person name="de Groot N.N."/>
        </authorList>
    </citation>
    <scope>NUCLEOTIDE SEQUENCE [LARGE SCALE GENOMIC DNA]</scope>
    <source>
        <strain evidence="5 6">DSM 26424</strain>
    </source>
</reference>